<dbReference type="EMBL" id="MK509462">
    <property type="protein sequence ID" value="QBJ04298.1"/>
    <property type="molecule type" value="Genomic_DNA"/>
</dbReference>
<feature type="compositionally biased region" description="Basic residues" evidence="1">
    <location>
        <begin position="104"/>
        <end position="122"/>
    </location>
</feature>
<gene>
    <name evidence="2" type="ORF">MK13_00065</name>
</gene>
<evidence type="ECO:0000313" key="3">
    <source>
        <dbReference type="Proteomes" id="UP000320418"/>
    </source>
</evidence>
<organism evidence="2 3">
    <name type="scientific">Shigella phage MK-13</name>
    <dbReference type="NCBI Taxonomy" id="2530042"/>
    <lineage>
        <taxon>Viruses</taxon>
        <taxon>Duplodnaviria</taxon>
        <taxon>Heunggongvirae</taxon>
        <taxon>Uroviricota</taxon>
        <taxon>Caudoviricetes</taxon>
        <taxon>Pantevenvirales</taxon>
        <taxon>Ackermannviridae</taxon>
        <taxon>Aglimvirinae</taxon>
        <taxon>Agtrevirus</taxon>
        <taxon>Agtrevirus MK13</taxon>
    </lineage>
</organism>
<evidence type="ECO:0000256" key="1">
    <source>
        <dbReference type="SAM" id="MobiDB-lite"/>
    </source>
</evidence>
<dbReference type="InterPro" id="IPR055655">
    <property type="entry name" value="DUF7231"/>
</dbReference>
<dbReference type="Pfam" id="PF23877">
    <property type="entry name" value="DUF7231"/>
    <property type="match status" value="1"/>
</dbReference>
<protein>
    <submittedName>
        <fullName evidence="2">Uncharacterized protein</fullName>
    </submittedName>
</protein>
<proteinExistence type="predicted"/>
<feature type="region of interest" description="Disordered" evidence="1">
    <location>
        <begin position="97"/>
        <end position="122"/>
    </location>
</feature>
<reference evidence="2 3" key="1">
    <citation type="submission" date="2019-02" db="EMBL/GenBank/DDBJ databases">
        <title>Prevalence of Shigella boydii in Bangladesh: Isolation and characterization of a rare phage that can robustly identify Shigella boydii type 1.</title>
        <authorList>
            <person name="Akter M."/>
            <person name="Brown N."/>
            <person name="Clokie M."/>
            <person name="Yeasmin M."/>
            <person name="Tareq T."/>
            <person name="Baddam R."/>
            <person name="Azad M.A.K."/>
            <person name="Ghosh A.N."/>
            <person name="Ahmed N."/>
            <person name="Talukder K.A."/>
        </authorList>
    </citation>
    <scope>NUCLEOTIDE SEQUENCE [LARGE SCALE GENOMIC DNA]</scope>
</reference>
<sequence>MTDKPRKIAIIGAGLGSRLIKVLLEEKLPGVEVVHITPDDIPKRRSEPGERMIICDELQQMPDTKELIAKLKRLDERELPAEASMREFYADRRYQEPTRLRGAAAHKRQAAKMKNKRRSKRK</sequence>
<accession>A0A513QBH5</accession>
<dbReference type="Proteomes" id="UP000320418">
    <property type="component" value="Segment"/>
</dbReference>
<evidence type="ECO:0000313" key="2">
    <source>
        <dbReference type="EMBL" id="QBJ04298.1"/>
    </source>
</evidence>
<keyword evidence="3" id="KW-1185">Reference proteome</keyword>
<name>A0A513QBH5_9CAUD</name>